<accession>J9S287</accession>
<feature type="coiled-coil region" evidence="1">
    <location>
        <begin position="440"/>
        <end position="516"/>
    </location>
</feature>
<dbReference type="GO" id="GO:0000795">
    <property type="term" value="C:synaptonemal complex"/>
    <property type="evidence" value="ECO:0007669"/>
    <property type="project" value="InterPro"/>
</dbReference>
<gene>
    <name evidence="2" type="primary">Sycp1</name>
</gene>
<dbReference type="GO" id="GO:0007130">
    <property type="term" value="P:synaptonemal complex assembly"/>
    <property type="evidence" value="ECO:0007669"/>
    <property type="project" value="InterPro"/>
</dbReference>
<dbReference type="PANTHER" id="PTHR46918">
    <property type="entry name" value="SYNAPTONEMAL COMPLEX PROTEIN 1"/>
    <property type="match status" value="1"/>
</dbReference>
<name>J9S287_HYDVU</name>
<reference evidence="2" key="1">
    <citation type="journal article" date="2012" name="Proc. Natl. Acad. Sci. U.S.A.">
        <title>Hydra meiosis reveals unexpected conservation of structural synaptonemal complex proteins across metazoans.</title>
        <authorList>
            <person name="Fraune J."/>
            <person name="Alsheimer M."/>
            <person name="Volff J.N."/>
            <person name="Busch K."/>
            <person name="Fraune S."/>
            <person name="Bosch T.C."/>
            <person name="Benavente R."/>
        </authorList>
    </citation>
    <scope>NUCLEOTIDE SEQUENCE</scope>
    <source>
        <tissue evidence="2">Whole animal</tissue>
    </source>
</reference>
<dbReference type="PANTHER" id="PTHR46918:SF1">
    <property type="entry name" value="SYNAPTONEMAL COMPLEX PROTEIN 1"/>
    <property type="match status" value="1"/>
</dbReference>
<feature type="coiled-coil region" evidence="1">
    <location>
        <begin position="552"/>
        <end position="780"/>
    </location>
</feature>
<organism evidence="2">
    <name type="scientific">Hydra vulgaris</name>
    <name type="common">Hydra</name>
    <name type="synonym">Hydra attenuata</name>
    <dbReference type="NCBI Taxonomy" id="6087"/>
    <lineage>
        <taxon>Eukaryota</taxon>
        <taxon>Metazoa</taxon>
        <taxon>Cnidaria</taxon>
        <taxon>Hydrozoa</taxon>
        <taxon>Hydroidolina</taxon>
        <taxon>Anthoathecata</taxon>
        <taxon>Aplanulata</taxon>
        <taxon>Hydridae</taxon>
        <taxon>Hydra</taxon>
    </lineage>
</organism>
<keyword evidence="1" id="KW-0175">Coiled coil</keyword>
<feature type="coiled-coil region" evidence="1">
    <location>
        <begin position="113"/>
        <end position="154"/>
    </location>
</feature>
<dbReference type="OrthoDB" id="10064612at2759"/>
<dbReference type="AlphaFoldDB" id="J9S287"/>
<dbReference type="EMBL" id="JQ906934">
    <property type="protein sequence ID" value="AFR54109.1"/>
    <property type="molecule type" value="mRNA"/>
</dbReference>
<sequence length="1016" mass="118480">MESFRMNTTNKQSLNIIQHPVKHMMPPMQQQFSKQAIDLKKDSEKLQNDQERLSNLHSKLHKEAEKIRNWKNEKDMELKQKDRSLSDALQTIDSLRKSIYELQVQNESFSTKLHQTELEKVETEQNIKTVREMANILREQLISLENRIIKGEQDKETINQVTQSFLEENQILLLKFQDLDISKNAMVEKYSKQVQNMEANYTEKVKSLESGIHHLENQVVSLIELKTNHEKSIKDYGTKLIANEELIESLNNQLNISVNKLHQAEQILNTHQKSLAETSASFFEVSQKLNNCNEKLLEAENLYKLAQSENDAKDIHAKEVENIYTNEIVSLQNDIKNLSLTLNQTKIEFEKVNEQIKSKEEEIKDLSKKLKSMTILLNETEEKLDKANQLISEMELSKKNNLQAIVNCENELFNVKENFKSVIDDNATLNLKILELNEFLLKHEVEKKEYQSQIQNMEVDLERLNEYDRDRKRMQVEYENQIEYTKLHIGSLDTTIAELKLKNNEFENETIKLSKENCILLSKVEQLQYSIEEKVFTLSEQQKQHNALITEIFELKKTNKEQETILNELKDKEIENELNLKNELADREKKSEDLGIKTKSLQSQINNKAKQLKSIEKECKSLKIQLKSKIEKIEKHEEQLKVSADEITSSNAKLLDCTKKLETAEKELGLMISRCDNEQREFCLTLEHYKIENDKIVESYEKDNSAMKQQIEELQKSFSDKVDSLRNQLKEAIQLNEYQKIKILQLEENLSKMSSLEFRNQELEKLIKELSHQVDLERSNSHQIQAEYEQKLKSQAVDSHVKDHKFRVEEIVDVNQLYKFSPAKENFSTKDRLVPTTPHIRMGTSAPITPQSILRSSQSKRGKRVLFTGMHDKENSILMDTNEFDERPPKTPAFNEVLMENKSNSTKHNTRYSPNPCLVQQLRCENRTDANVLKKNSDYKKLGETKSPNVDTLIEAHFNVVNKTKQLFNSQARLQSDINKSSFKNKAKRVAAKMKNSSAEQNLSWFDADSVFGFDS</sequence>
<protein>
    <submittedName>
        <fullName evidence="2">Synaptonemal complex protein 1</fullName>
    </submittedName>
</protein>
<dbReference type="InterPro" id="IPR008827">
    <property type="entry name" value="SYCP1"/>
</dbReference>
<dbReference type="SUPFAM" id="SSF57997">
    <property type="entry name" value="Tropomyosin"/>
    <property type="match status" value="1"/>
</dbReference>
<feature type="coiled-coil region" evidence="1">
    <location>
        <begin position="36"/>
        <end position="73"/>
    </location>
</feature>
<evidence type="ECO:0000313" key="2">
    <source>
        <dbReference type="EMBL" id="AFR54109.1"/>
    </source>
</evidence>
<evidence type="ECO:0000256" key="1">
    <source>
        <dbReference type="SAM" id="Coils"/>
    </source>
</evidence>
<proteinExistence type="evidence at transcript level"/>
<feature type="coiled-coil region" evidence="1">
    <location>
        <begin position="247"/>
        <end position="397"/>
    </location>
</feature>